<dbReference type="Pfam" id="PF00534">
    <property type="entry name" value="Glycos_transf_1"/>
    <property type="match status" value="1"/>
</dbReference>
<evidence type="ECO:0000256" key="3">
    <source>
        <dbReference type="ARBA" id="ARBA00022679"/>
    </source>
</evidence>
<dbReference type="InterPro" id="IPR001296">
    <property type="entry name" value="Glyco_trans_1"/>
</dbReference>
<dbReference type="EMBL" id="JACNJH010000101">
    <property type="protein sequence ID" value="MBC8360675.1"/>
    <property type="molecule type" value="Genomic_DNA"/>
</dbReference>
<organism evidence="9 10">
    <name type="scientific">Candidatus Desulfatibia profunda</name>
    <dbReference type="NCBI Taxonomy" id="2841695"/>
    <lineage>
        <taxon>Bacteria</taxon>
        <taxon>Pseudomonadati</taxon>
        <taxon>Thermodesulfobacteriota</taxon>
        <taxon>Desulfobacteria</taxon>
        <taxon>Desulfobacterales</taxon>
        <taxon>Desulfobacterales incertae sedis</taxon>
        <taxon>Candidatus Desulfatibia</taxon>
    </lineage>
</organism>
<dbReference type="PANTHER" id="PTHR13615">
    <property type="entry name" value="GLYCOSYLTRANSFERASE-LIKE 1"/>
    <property type="match status" value="1"/>
</dbReference>
<gene>
    <name evidence="9" type="ORF">H8E23_04690</name>
</gene>
<dbReference type="SUPFAM" id="SSF53756">
    <property type="entry name" value="UDP-Glycosyltransferase/glycogen phosphorylase"/>
    <property type="match status" value="1"/>
</dbReference>
<evidence type="ECO:0000256" key="1">
    <source>
        <dbReference type="ARBA" id="ARBA00009481"/>
    </source>
</evidence>
<keyword evidence="2" id="KW-0328">Glycosyltransferase</keyword>
<proteinExistence type="inferred from homology"/>
<dbReference type="Pfam" id="PF12038">
    <property type="entry name" value="QTMAN_N"/>
    <property type="match status" value="1"/>
</dbReference>
<comment type="similarity">
    <text evidence="1">Belongs to the glycosyltransferase group 1 family. Glycosyltransferase 4 subfamily.</text>
</comment>
<dbReference type="GO" id="GO:0016438">
    <property type="term" value="F:tRNA-queuosine(34) beta-mannosyltransferase activity"/>
    <property type="evidence" value="ECO:0007669"/>
    <property type="project" value="UniProtKB-EC"/>
</dbReference>
<dbReference type="Gene3D" id="3.40.50.2000">
    <property type="entry name" value="Glycogen Phosphorylase B"/>
    <property type="match status" value="1"/>
</dbReference>
<dbReference type="Proteomes" id="UP000603434">
    <property type="component" value="Unassembled WGS sequence"/>
</dbReference>
<dbReference type="AlphaFoldDB" id="A0A8J6NKZ8"/>
<reference evidence="9 10" key="1">
    <citation type="submission" date="2020-08" db="EMBL/GenBank/DDBJ databases">
        <title>Bridging the membrane lipid divide: bacteria of the FCB group superphylum have the potential to synthesize archaeal ether lipids.</title>
        <authorList>
            <person name="Villanueva L."/>
            <person name="Von Meijenfeldt F.A.B."/>
            <person name="Westbye A.B."/>
            <person name="Yadav S."/>
            <person name="Hopmans E.C."/>
            <person name="Dutilh B.E."/>
            <person name="Sinninghe Damste J.S."/>
        </authorList>
    </citation>
    <scope>NUCLEOTIDE SEQUENCE [LARGE SCALE GENOMIC DNA]</scope>
    <source>
        <strain evidence="9">NIOZ-UU30</strain>
    </source>
</reference>
<evidence type="ECO:0000259" key="7">
    <source>
        <dbReference type="Pfam" id="PF00534"/>
    </source>
</evidence>
<name>A0A8J6NKZ8_9BACT</name>
<protein>
    <recommendedName>
        <fullName evidence="5">tRNA-queuosine alpha-mannosyltransferase</fullName>
        <ecNumber evidence="4">2.4.1.110</ecNumber>
    </recommendedName>
</protein>
<dbReference type="PANTHER" id="PTHR13615:SF3">
    <property type="entry name" value="GLYCOSYLTRANSFERASE-LIKE DOMAIN-CONTAINING PROTEIN 1"/>
    <property type="match status" value="1"/>
</dbReference>
<evidence type="ECO:0000259" key="8">
    <source>
        <dbReference type="Pfam" id="PF12038"/>
    </source>
</evidence>
<dbReference type="InterPro" id="IPR051862">
    <property type="entry name" value="GT-like_domain_containing_1"/>
</dbReference>
<evidence type="ECO:0000313" key="10">
    <source>
        <dbReference type="Proteomes" id="UP000603434"/>
    </source>
</evidence>
<evidence type="ECO:0000256" key="6">
    <source>
        <dbReference type="ARBA" id="ARBA00048439"/>
    </source>
</evidence>
<comment type="catalytic activity">
    <reaction evidence="6">
        <text>queuosine(34) in tRNA(Asp) + GDP-alpha-D-mannose = O-4''-alpha-D-mannosylqueuosine(34) in tRNA(Asp) + GDP + H(+)</text>
        <dbReference type="Rhea" id="RHEA:12885"/>
        <dbReference type="Rhea" id="RHEA-COMP:18572"/>
        <dbReference type="Rhea" id="RHEA-COMP:18581"/>
        <dbReference type="ChEBI" id="CHEBI:15378"/>
        <dbReference type="ChEBI" id="CHEBI:57527"/>
        <dbReference type="ChEBI" id="CHEBI:58189"/>
        <dbReference type="ChEBI" id="CHEBI:194431"/>
        <dbReference type="ChEBI" id="CHEBI:194442"/>
        <dbReference type="EC" id="2.4.1.110"/>
    </reaction>
    <physiologicalReaction direction="left-to-right" evidence="6">
        <dbReference type="Rhea" id="RHEA:12886"/>
    </physiologicalReaction>
</comment>
<dbReference type="InterPro" id="IPR022701">
    <property type="entry name" value="QTMAN_N"/>
</dbReference>
<feature type="domain" description="tRNA-queuosine alpha-mannosyltransferase N-terminal" evidence="8">
    <location>
        <begin position="2"/>
        <end position="166"/>
    </location>
</feature>
<evidence type="ECO:0000256" key="2">
    <source>
        <dbReference type="ARBA" id="ARBA00022676"/>
    </source>
</evidence>
<dbReference type="EC" id="2.4.1.110" evidence="4"/>
<feature type="domain" description="Glycosyl transferase family 1" evidence="7">
    <location>
        <begin position="182"/>
        <end position="342"/>
    </location>
</feature>
<evidence type="ECO:0000313" key="9">
    <source>
        <dbReference type="EMBL" id="MBC8360675.1"/>
    </source>
</evidence>
<keyword evidence="3" id="KW-0808">Transferase</keyword>
<accession>A0A8J6NKZ8</accession>
<evidence type="ECO:0000256" key="5">
    <source>
        <dbReference type="ARBA" id="ARBA00044539"/>
    </source>
</evidence>
<sequence>MKFIFLEPFFGGSHRNFAQGLISHSKHEIYLFTMPSRFWKWRMRGAALYFAKKIPSLKNYDGFISTNLMSLSDFKALCGPSCPPSLVYFHENQLTYPLAPGESRDFQFGFTDITTALAADRVLFNSQTHFDAFFSNLPAFLNMMPEYRPKWVVEVIRKKAHVLYPGCLFPAAQGALSDFPPHTEAPPLIIWNHRWEFDKNPADFFCALDAVLERNLDFRLALLGENFQMVPKEFIAAQQRYGHRIVRYGHEPSRKKYCEWLERGAIVISTAKQENFGMAVVEAIRYGCIPLLPARLSYPEIIPQNYHSEVLYQDQADLVDKLALRISNTSRFQILRRNLSKAMEHFAWENLIDQYDEFLEKLANLKPFPG</sequence>
<evidence type="ECO:0000256" key="4">
    <source>
        <dbReference type="ARBA" id="ARBA00044517"/>
    </source>
</evidence>
<comment type="caution">
    <text evidence="9">The sequence shown here is derived from an EMBL/GenBank/DDBJ whole genome shotgun (WGS) entry which is preliminary data.</text>
</comment>